<evidence type="ECO:0000256" key="10">
    <source>
        <dbReference type="ARBA" id="ARBA00022516"/>
    </source>
</evidence>
<keyword evidence="16" id="KW-0275">Fatty acid biosynthesis</keyword>
<keyword evidence="11" id="KW-0808">Transferase</keyword>
<dbReference type="HAMAP" id="MF_01395">
    <property type="entry name" value="AcetylCoA_CT_beta"/>
    <property type="match status" value="1"/>
</dbReference>
<dbReference type="InterPro" id="IPR011763">
    <property type="entry name" value="COA_CT_C"/>
</dbReference>
<evidence type="ECO:0000259" key="19">
    <source>
        <dbReference type="PROSITE" id="PS50980"/>
    </source>
</evidence>
<organism evidence="21">
    <name type="scientific">marine metagenome</name>
    <dbReference type="NCBI Taxonomy" id="408172"/>
    <lineage>
        <taxon>unclassified sequences</taxon>
        <taxon>metagenomes</taxon>
        <taxon>ecological metagenomes</taxon>
    </lineage>
</organism>
<feature type="non-terminal residue" evidence="21">
    <location>
        <position position="1"/>
    </location>
</feature>
<evidence type="ECO:0000256" key="11">
    <source>
        <dbReference type="ARBA" id="ARBA00022679"/>
    </source>
</evidence>
<dbReference type="Pfam" id="PF03255">
    <property type="entry name" value="ACCA"/>
    <property type="match status" value="1"/>
</dbReference>
<dbReference type="GO" id="GO:2001295">
    <property type="term" value="P:malonyl-CoA biosynthetic process"/>
    <property type="evidence" value="ECO:0007669"/>
    <property type="project" value="UniProtKB-UniPathway"/>
</dbReference>
<reference evidence="21" key="1">
    <citation type="submission" date="2018-05" db="EMBL/GenBank/DDBJ databases">
        <authorList>
            <person name="Lanie J.A."/>
            <person name="Ng W.-L."/>
            <person name="Kazmierczak K.M."/>
            <person name="Andrzejewski T.M."/>
            <person name="Davidsen T.M."/>
            <person name="Wayne K.J."/>
            <person name="Tettelin H."/>
            <person name="Glass J.I."/>
            <person name="Rusch D."/>
            <person name="Podicherti R."/>
            <person name="Tsui H.-C.T."/>
            <person name="Winkler M.E."/>
        </authorList>
    </citation>
    <scope>NUCLEOTIDE SEQUENCE</scope>
</reference>
<comment type="similarity">
    <text evidence="4">In the C-terminal section; belongs to the AccA family.</text>
</comment>
<comment type="similarity">
    <text evidence="5">In the N-terminal section; belongs to the AccD/PCCB family.</text>
</comment>
<name>A0A381RLH7_9ZZZZ</name>
<dbReference type="UniPathway" id="UPA00655">
    <property type="reaction ID" value="UER00711"/>
</dbReference>
<evidence type="ECO:0000313" key="21">
    <source>
        <dbReference type="EMBL" id="SUZ90767.1"/>
    </source>
</evidence>
<dbReference type="InterPro" id="IPR029045">
    <property type="entry name" value="ClpP/crotonase-like_dom_sf"/>
</dbReference>
<dbReference type="PROSITE" id="PS50980">
    <property type="entry name" value="COA_CT_NTER"/>
    <property type="match status" value="1"/>
</dbReference>
<dbReference type="GO" id="GO:0006633">
    <property type="term" value="P:fatty acid biosynthetic process"/>
    <property type="evidence" value="ECO:0007669"/>
    <property type="project" value="UniProtKB-KW"/>
</dbReference>
<evidence type="ECO:0000256" key="7">
    <source>
        <dbReference type="ARBA" id="ARBA00011883"/>
    </source>
</evidence>
<keyword evidence="10" id="KW-0444">Lipid biosynthesis</keyword>
<evidence type="ECO:0000256" key="1">
    <source>
        <dbReference type="ARBA" id="ARBA00001947"/>
    </source>
</evidence>
<dbReference type="GO" id="GO:0016743">
    <property type="term" value="F:carboxyl- or carbamoyltransferase activity"/>
    <property type="evidence" value="ECO:0007669"/>
    <property type="project" value="InterPro"/>
</dbReference>
<evidence type="ECO:0000256" key="4">
    <source>
        <dbReference type="ARBA" id="ARBA00006276"/>
    </source>
</evidence>
<protein>
    <recommendedName>
        <fullName evidence="8">Acetyl-coenzyme A carboxylase carboxyl transferase subunits beta/alpha</fullName>
        <ecNumber evidence="7">2.1.3.15</ecNumber>
    </recommendedName>
</protein>
<evidence type="ECO:0000256" key="6">
    <source>
        <dbReference type="ARBA" id="ARBA00011664"/>
    </source>
</evidence>
<feature type="domain" description="CoA carboxyltransferase N-terminal" evidence="19">
    <location>
        <begin position="17"/>
        <end position="286"/>
    </location>
</feature>
<keyword evidence="12" id="KW-0547">Nucleotide-binding</keyword>
<evidence type="ECO:0000256" key="13">
    <source>
        <dbReference type="ARBA" id="ARBA00022832"/>
    </source>
</evidence>
<comment type="subcellular location">
    <subcellularLocation>
        <location evidence="2">Cytoplasm</location>
    </subcellularLocation>
</comment>
<keyword evidence="9" id="KW-0963">Cytoplasm</keyword>
<dbReference type="EMBL" id="UINC01001921">
    <property type="protein sequence ID" value="SUZ90767.1"/>
    <property type="molecule type" value="Genomic_DNA"/>
</dbReference>
<dbReference type="PANTHER" id="PTHR42853">
    <property type="entry name" value="ACETYL-COENZYME A CARBOXYLASE CARBOXYL TRANSFERASE SUBUNIT ALPHA"/>
    <property type="match status" value="1"/>
</dbReference>
<feature type="domain" description="CoA carboxyltransferase C-terminal" evidence="20">
    <location>
        <begin position="284"/>
        <end position="519"/>
    </location>
</feature>
<dbReference type="PRINTS" id="PR01070">
    <property type="entry name" value="ACCCTRFRASEB"/>
</dbReference>
<dbReference type="GO" id="GO:0005524">
    <property type="term" value="F:ATP binding"/>
    <property type="evidence" value="ECO:0007669"/>
    <property type="project" value="UniProtKB-KW"/>
</dbReference>
<evidence type="ECO:0000256" key="8">
    <source>
        <dbReference type="ARBA" id="ARBA00018312"/>
    </source>
</evidence>
<evidence type="ECO:0000256" key="5">
    <source>
        <dbReference type="ARBA" id="ARBA00010284"/>
    </source>
</evidence>
<evidence type="ECO:0000256" key="9">
    <source>
        <dbReference type="ARBA" id="ARBA00022490"/>
    </source>
</evidence>
<gene>
    <name evidence="21" type="ORF">METZ01_LOCUS43621</name>
</gene>
<evidence type="ECO:0000256" key="16">
    <source>
        <dbReference type="ARBA" id="ARBA00023160"/>
    </source>
</evidence>
<evidence type="ECO:0000256" key="15">
    <source>
        <dbReference type="ARBA" id="ARBA00023098"/>
    </source>
</evidence>
<evidence type="ECO:0000256" key="12">
    <source>
        <dbReference type="ARBA" id="ARBA00022741"/>
    </source>
</evidence>
<dbReference type="AlphaFoldDB" id="A0A381RLH7"/>
<comment type="function">
    <text evidence="17">Component of the acetyl coenzyme A carboxylase (ACC) complex. Biotin carboxylase (BC) catalyzes the carboxylation of biotin on its carrier protein (BCCP) and then the CO(2) group is transferred by the transcarboxylase to acetyl-CoA to form malonyl-CoA.</text>
</comment>
<evidence type="ECO:0000256" key="3">
    <source>
        <dbReference type="ARBA" id="ARBA00004956"/>
    </source>
</evidence>
<dbReference type="PROSITE" id="PS50989">
    <property type="entry name" value="COA_CT_CTER"/>
    <property type="match status" value="1"/>
</dbReference>
<comment type="subunit">
    <text evidence="6">Acetyl-CoA carboxylase is a heterotetramer composed of biotin carboxyl carrier protein (AccB), biotin carboxylase (AccC) and two subunits of ACCase subunit beta/alpha.</text>
</comment>
<dbReference type="InterPro" id="IPR000438">
    <property type="entry name" value="Acetyl_CoA_COase_Trfase_b_su"/>
</dbReference>
<sequence>VFEVEKSAVVERESTSPPQTCRKCDQVVDPGAFAAELRVCTGCGYHSPLTAQEWVDHLADQDSFREIGKRLYSADPLDFSVSGPYRDRLREAEQRTGMHEAALAGEANLDGRPVVLVSLEFDFLGGTMGSVVGEKVARAFRVATRRRLPVVSIIASGGARIQEGMLALMQMAKTAAAVAEHHASQLPYISVLTNPSFGGTFASFGSLGDILIGEPEAQIGFVGARVVEGTIAEKIPKEQRQAEALLERGMIDMIVERPYLRNQLAVLVSQLTPNRTDTWPTMRLAPTPKATRTADEVLALARNPSRPRADDYVTRVFQAFSQLRGDRCYGDDPAILGGVAYLQGHPVVLIAQCGQLMPMPEGYRKAQRLMRLAEKCSLPVVTLVDTRGAFPGLEAERRGIAQAIGESLGTLARLPVPVVNVVIGEGGSGGALALGLADVILMQENAIYSVIAPEGAAAILLHDSARSDELLPALKLRSHDLLELGVIDDIVPEPPGGAHRDPDAAARQVLERVVDHLSRLSTLKPKKLIQQRADRYRAIGAFERGVVHRARDIVARIQKSQ</sequence>
<comment type="cofactor">
    <cofactor evidence="1">
        <name>Zn(2+)</name>
        <dbReference type="ChEBI" id="CHEBI:29105"/>
    </cofactor>
</comment>
<evidence type="ECO:0000256" key="2">
    <source>
        <dbReference type="ARBA" id="ARBA00004496"/>
    </source>
</evidence>
<comment type="catalytic activity">
    <reaction evidence="18">
        <text>N(6)-carboxybiotinyl-L-lysyl-[protein] + acetyl-CoA = N(6)-biotinyl-L-lysyl-[protein] + malonyl-CoA</text>
        <dbReference type="Rhea" id="RHEA:54728"/>
        <dbReference type="Rhea" id="RHEA-COMP:10505"/>
        <dbReference type="Rhea" id="RHEA-COMP:10506"/>
        <dbReference type="ChEBI" id="CHEBI:57288"/>
        <dbReference type="ChEBI" id="CHEBI:57384"/>
        <dbReference type="ChEBI" id="CHEBI:83144"/>
        <dbReference type="ChEBI" id="CHEBI:83145"/>
        <dbReference type="EC" id="2.1.3.15"/>
    </reaction>
</comment>
<proteinExistence type="inferred from homology"/>
<dbReference type="SUPFAM" id="SSF52096">
    <property type="entry name" value="ClpP/crotonase"/>
    <property type="match status" value="2"/>
</dbReference>
<dbReference type="EC" id="2.1.3.15" evidence="7"/>
<evidence type="ECO:0000256" key="18">
    <source>
        <dbReference type="ARBA" id="ARBA00049152"/>
    </source>
</evidence>
<evidence type="ECO:0000259" key="20">
    <source>
        <dbReference type="PROSITE" id="PS50989"/>
    </source>
</evidence>
<evidence type="ECO:0000256" key="17">
    <source>
        <dbReference type="ARBA" id="ARBA00025280"/>
    </source>
</evidence>
<dbReference type="GO" id="GO:0003989">
    <property type="term" value="F:acetyl-CoA carboxylase activity"/>
    <property type="evidence" value="ECO:0007669"/>
    <property type="project" value="InterPro"/>
</dbReference>
<accession>A0A381RLH7</accession>
<dbReference type="InterPro" id="IPR001095">
    <property type="entry name" value="Acetyl_CoA_COase_a_su"/>
</dbReference>
<evidence type="ECO:0000256" key="14">
    <source>
        <dbReference type="ARBA" id="ARBA00022840"/>
    </source>
</evidence>
<dbReference type="InterPro" id="IPR011762">
    <property type="entry name" value="COA_CT_N"/>
</dbReference>
<keyword evidence="14" id="KW-0067">ATP-binding</keyword>
<dbReference type="PANTHER" id="PTHR42853:SF3">
    <property type="entry name" value="ACETYL-COENZYME A CARBOXYLASE CARBOXYL TRANSFERASE SUBUNIT ALPHA, CHLOROPLASTIC"/>
    <property type="match status" value="1"/>
</dbReference>
<keyword evidence="15" id="KW-0443">Lipid metabolism</keyword>
<dbReference type="GO" id="GO:0009317">
    <property type="term" value="C:acetyl-CoA carboxylase complex"/>
    <property type="evidence" value="ECO:0007669"/>
    <property type="project" value="InterPro"/>
</dbReference>
<dbReference type="Gene3D" id="3.90.226.10">
    <property type="entry name" value="2-enoyl-CoA Hydratase, Chain A, domain 1"/>
    <property type="match status" value="2"/>
</dbReference>
<keyword evidence="13" id="KW-0276">Fatty acid metabolism</keyword>
<comment type="pathway">
    <text evidence="3">Lipid metabolism; malonyl-CoA biosynthesis; malonyl-CoA from acetyl-CoA: step 1/1.</text>
</comment>